<organism evidence="1 2">
    <name type="scientific">Parachitinimonas caeni</name>
    <dbReference type="NCBI Taxonomy" id="3031301"/>
    <lineage>
        <taxon>Bacteria</taxon>
        <taxon>Pseudomonadati</taxon>
        <taxon>Pseudomonadota</taxon>
        <taxon>Betaproteobacteria</taxon>
        <taxon>Neisseriales</taxon>
        <taxon>Chitinibacteraceae</taxon>
        <taxon>Parachitinimonas</taxon>
    </lineage>
</organism>
<evidence type="ECO:0000313" key="2">
    <source>
        <dbReference type="Proteomes" id="UP001172778"/>
    </source>
</evidence>
<accession>A0ABT7E2B7</accession>
<dbReference type="Pfam" id="PF14354">
    <property type="entry name" value="Lar_restr_allev"/>
    <property type="match status" value="1"/>
</dbReference>
<sequence>MSDNPALAPKPCRKCGASGEVIKAGSRRFWVQCARFGKNGNCNAIGSQADNRKEAIQNWNNIN</sequence>
<name>A0ABT7E2B7_9NEIS</name>
<dbReference type="Proteomes" id="UP001172778">
    <property type="component" value="Unassembled WGS sequence"/>
</dbReference>
<keyword evidence="2" id="KW-1185">Reference proteome</keyword>
<reference evidence="1" key="1">
    <citation type="submission" date="2023-03" db="EMBL/GenBank/DDBJ databases">
        <title>Chitinimonas shenzhenensis gen. nov., sp. nov., a novel member of family Burkholderiaceae isolated from activated sludge collected in Shen Zhen, China.</title>
        <authorList>
            <person name="Wang X."/>
        </authorList>
    </citation>
    <scope>NUCLEOTIDE SEQUENCE</scope>
    <source>
        <strain evidence="1">DQS-5</strain>
    </source>
</reference>
<comment type="caution">
    <text evidence="1">The sequence shown here is derived from an EMBL/GenBank/DDBJ whole genome shotgun (WGS) entry which is preliminary data.</text>
</comment>
<evidence type="ECO:0000313" key="1">
    <source>
        <dbReference type="EMBL" id="MDK2126454.1"/>
    </source>
</evidence>
<proteinExistence type="predicted"/>
<dbReference type="EMBL" id="JARRAF010000038">
    <property type="protein sequence ID" value="MDK2126454.1"/>
    <property type="molecule type" value="Genomic_DNA"/>
</dbReference>
<gene>
    <name evidence="1" type="ORF">PZA18_20650</name>
</gene>
<dbReference type="RefSeq" id="WP_284102772.1">
    <property type="nucleotide sequence ID" value="NZ_JARRAF010000038.1"/>
</dbReference>
<protein>
    <submittedName>
        <fullName evidence="1">Lar family restriction alleviation protein</fullName>
    </submittedName>
</protein>